<evidence type="ECO:0000313" key="5">
    <source>
        <dbReference type="Proteomes" id="UP001552521"/>
    </source>
</evidence>
<feature type="signal peptide" evidence="2">
    <location>
        <begin position="1"/>
        <end position="31"/>
    </location>
</feature>
<dbReference type="PROSITE" id="PS51257">
    <property type="entry name" value="PROKAR_LIPOPROTEIN"/>
    <property type="match status" value="1"/>
</dbReference>
<feature type="compositionally biased region" description="Low complexity" evidence="1">
    <location>
        <begin position="129"/>
        <end position="140"/>
    </location>
</feature>
<keyword evidence="2" id="KW-0732">Signal</keyword>
<feature type="domain" description="SCP" evidence="3">
    <location>
        <begin position="149"/>
        <end position="261"/>
    </location>
</feature>
<dbReference type="Proteomes" id="UP001552521">
    <property type="component" value="Unassembled WGS sequence"/>
</dbReference>
<sequence>MSKHRRTTHYRKITIAAVAVAAVGVPSVAMACMDGQGSQDSRSHDRWQSAHSGQRWDGDDSDRRWDRDRDRADRRWDGRKGDRKPTTPGSQTPTTTPTTPKPAAPKPTATKPTAPKPTAPEPVTPKPTAPSTAPATDAPASGNVSRVVALVNSERSKAGCSPVTLNAKLTKAAQAHSEDMAAHRNMSHTGSDGSDAGARITRAGYTWSTYGENVAYGYATPESVMAAWMASPGHKRNILDCGFKEIGVGLAQPDNYWTQNFGTA</sequence>
<comment type="caution">
    <text evidence="4">The sequence shown here is derived from an EMBL/GenBank/DDBJ whole genome shotgun (WGS) entry which is preliminary data.</text>
</comment>
<proteinExistence type="predicted"/>
<dbReference type="Pfam" id="PF00188">
    <property type="entry name" value="CAP"/>
    <property type="match status" value="1"/>
</dbReference>
<protein>
    <submittedName>
        <fullName evidence="4">CAP domain-containing protein</fullName>
    </submittedName>
</protein>
<reference evidence="4 5" key="1">
    <citation type="submission" date="2024-06" db="EMBL/GenBank/DDBJ databases">
        <title>The Natural Products Discovery Center: Release of the First 8490 Sequenced Strains for Exploring Actinobacteria Biosynthetic Diversity.</title>
        <authorList>
            <person name="Kalkreuter E."/>
            <person name="Kautsar S.A."/>
            <person name="Yang D."/>
            <person name="Bader C.D."/>
            <person name="Teijaro C.N."/>
            <person name="Fluegel L."/>
            <person name="Davis C.M."/>
            <person name="Simpson J.R."/>
            <person name="Lauterbach L."/>
            <person name="Steele A.D."/>
            <person name="Gui C."/>
            <person name="Meng S."/>
            <person name="Li G."/>
            <person name="Viehrig K."/>
            <person name="Ye F."/>
            <person name="Su P."/>
            <person name="Kiefer A.F."/>
            <person name="Nichols A."/>
            <person name="Cepeda A.J."/>
            <person name="Yan W."/>
            <person name="Fan B."/>
            <person name="Jiang Y."/>
            <person name="Adhikari A."/>
            <person name="Zheng C.-J."/>
            <person name="Schuster L."/>
            <person name="Cowan T.M."/>
            <person name="Smanski M.J."/>
            <person name="Chevrette M.G."/>
            <person name="De Carvalho L.P.S."/>
            <person name="Shen B."/>
        </authorList>
    </citation>
    <scope>NUCLEOTIDE SEQUENCE [LARGE SCALE GENOMIC DNA]</scope>
    <source>
        <strain evidence="4 5">NPDC049344</strain>
    </source>
</reference>
<dbReference type="SUPFAM" id="SSF55797">
    <property type="entry name" value="PR-1-like"/>
    <property type="match status" value="1"/>
</dbReference>
<feature type="compositionally biased region" description="Low complexity" evidence="1">
    <location>
        <begin position="86"/>
        <end position="98"/>
    </location>
</feature>
<dbReference type="PANTHER" id="PTHR31157">
    <property type="entry name" value="SCP DOMAIN-CONTAINING PROTEIN"/>
    <property type="match status" value="1"/>
</dbReference>
<feature type="compositionally biased region" description="Pro residues" evidence="1">
    <location>
        <begin position="114"/>
        <end position="128"/>
    </location>
</feature>
<dbReference type="CDD" id="cd05379">
    <property type="entry name" value="CAP_bacterial"/>
    <property type="match status" value="1"/>
</dbReference>
<accession>A0ABV3I0J5</accession>
<feature type="region of interest" description="Disordered" evidence="1">
    <location>
        <begin position="34"/>
        <end position="141"/>
    </location>
</feature>
<organism evidence="4 5">
    <name type="scientific">Streptomyces kurssanovii</name>
    <dbReference type="NCBI Taxonomy" id="67312"/>
    <lineage>
        <taxon>Bacteria</taxon>
        <taxon>Bacillati</taxon>
        <taxon>Actinomycetota</taxon>
        <taxon>Actinomycetes</taxon>
        <taxon>Kitasatosporales</taxon>
        <taxon>Streptomycetaceae</taxon>
        <taxon>Streptomyces</taxon>
    </lineage>
</organism>
<gene>
    <name evidence="4" type="ORF">AB0K36_26740</name>
</gene>
<evidence type="ECO:0000256" key="1">
    <source>
        <dbReference type="SAM" id="MobiDB-lite"/>
    </source>
</evidence>
<evidence type="ECO:0000259" key="3">
    <source>
        <dbReference type="Pfam" id="PF00188"/>
    </source>
</evidence>
<name>A0ABV3I0J5_9ACTN</name>
<dbReference type="RefSeq" id="WP_364599197.1">
    <property type="nucleotide sequence ID" value="NZ_JBFAQK010000050.1"/>
</dbReference>
<keyword evidence="5" id="KW-1185">Reference proteome</keyword>
<dbReference type="PANTHER" id="PTHR31157:SF1">
    <property type="entry name" value="SCP DOMAIN-CONTAINING PROTEIN"/>
    <property type="match status" value="1"/>
</dbReference>
<dbReference type="InterPro" id="IPR014044">
    <property type="entry name" value="CAP_dom"/>
</dbReference>
<feature type="compositionally biased region" description="Basic and acidic residues" evidence="1">
    <location>
        <begin position="41"/>
        <end position="85"/>
    </location>
</feature>
<feature type="chain" id="PRO_5045807791" evidence="2">
    <location>
        <begin position="32"/>
        <end position="264"/>
    </location>
</feature>
<dbReference type="InterPro" id="IPR035940">
    <property type="entry name" value="CAP_sf"/>
</dbReference>
<evidence type="ECO:0000313" key="4">
    <source>
        <dbReference type="EMBL" id="MEV4684364.1"/>
    </source>
</evidence>
<dbReference type="EMBL" id="JBFAQK010000050">
    <property type="protein sequence ID" value="MEV4684364.1"/>
    <property type="molecule type" value="Genomic_DNA"/>
</dbReference>
<dbReference type="Gene3D" id="3.40.33.10">
    <property type="entry name" value="CAP"/>
    <property type="match status" value="1"/>
</dbReference>
<evidence type="ECO:0000256" key="2">
    <source>
        <dbReference type="SAM" id="SignalP"/>
    </source>
</evidence>